<reference evidence="2" key="1">
    <citation type="submission" date="2019-08" db="EMBL/GenBank/DDBJ databases">
        <title>The genome of the North American firefly Photinus pyralis.</title>
        <authorList>
            <consortium name="Photinus pyralis genome working group"/>
            <person name="Fallon T.R."/>
            <person name="Sander Lower S.E."/>
            <person name="Weng J.-K."/>
        </authorList>
    </citation>
    <scope>NUCLEOTIDE SEQUENCE</scope>
    <source>
        <strain evidence="2">TRF0915ILg1</strain>
        <tissue evidence="2">Whole body</tissue>
    </source>
</reference>
<sequence length="329" mass="38413">MMRPINIKEIKETTKGPIFKNTKNLRNTNVWIEEDLPKKIQEEREELVAKIKEAWQKGRKAFIRKVWTLNENGHKKTSKENMEDVKTKKGGKRQATTKVEQRHRQIFSRNESRLERGSNTNKRQDELEKTHSRHKGSRNNMSNTNLDSSNAGREAQGLTKKTIKKYKTVLPMLSGFESLTKSEEEDIVNRETVWPTHRSKKRNTVKCLEIAGGAEKPVKPNKTAKRKHHPAKYRRCKIAKGRQKIREGKPLPKPQPQKNFTLNKVRESKNYSQMVKNSKPKTVQRPRPINQDLDIKMMLQNMMDVITQVNIIFDTLEARNTGDIPNRYN</sequence>
<evidence type="ECO:0000256" key="1">
    <source>
        <dbReference type="SAM" id="MobiDB-lite"/>
    </source>
</evidence>
<comment type="caution">
    <text evidence="2">The sequence shown here is derived from an EMBL/GenBank/DDBJ whole genome shotgun (WGS) entry which is preliminary data.</text>
</comment>
<feature type="compositionally biased region" description="Polar residues" evidence="1">
    <location>
        <begin position="138"/>
        <end position="151"/>
    </location>
</feature>
<protein>
    <submittedName>
        <fullName evidence="2">Uncharacterized protein</fullName>
    </submittedName>
</protein>
<dbReference type="Proteomes" id="UP000801492">
    <property type="component" value="Unassembled WGS sequence"/>
</dbReference>
<dbReference type="AlphaFoldDB" id="A0A8K0CIZ8"/>
<feature type="compositionally biased region" description="Basic and acidic residues" evidence="1">
    <location>
        <begin position="74"/>
        <end position="87"/>
    </location>
</feature>
<name>A0A8K0CIZ8_IGNLU</name>
<feature type="compositionally biased region" description="Basic and acidic residues" evidence="1">
    <location>
        <begin position="110"/>
        <end position="130"/>
    </location>
</feature>
<dbReference type="EMBL" id="VTPC01090131">
    <property type="protein sequence ID" value="KAF2884785.1"/>
    <property type="molecule type" value="Genomic_DNA"/>
</dbReference>
<organism evidence="2 3">
    <name type="scientific">Ignelater luminosus</name>
    <name type="common">Cucubano</name>
    <name type="synonym">Pyrophorus luminosus</name>
    <dbReference type="NCBI Taxonomy" id="2038154"/>
    <lineage>
        <taxon>Eukaryota</taxon>
        <taxon>Metazoa</taxon>
        <taxon>Ecdysozoa</taxon>
        <taxon>Arthropoda</taxon>
        <taxon>Hexapoda</taxon>
        <taxon>Insecta</taxon>
        <taxon>Pterygota</taxon>
        <taxon>Neoptera</taxon>
        <taxon>Endopterygota</taxon>
        <taxon>Coleoptera</taxon>
        <taxon>Polyphaga</taxon>
        <taxon>Elateriformia</taxon>
        <taxon>Elateroidea</taxon>
        <taxon>Elateridae</taxon>
        <taxon>Agrypninae</taxon>
        <taxon>Pyrophorini</taxon>
        <taxon>Ignelater</taxon>
    </lineage>
</organism>
<proteinExistence type="predicted"/>
<gene>
    <name evidence="2" type="ORF">ILUMI_21392</name>
</gene>
<feature type="region of interest" description="Disordered" evidence="1">
    <location>
        <begin position="74"/>
        <end position="159"/>
    </location>
</feature>
<keyword evidence="3" id="KW-1185">Reference proteome</keyword>
<evidence type="ECO:0000313" key="3">
    <source>
        <dbReference type="Proteomes" id="UP000801492"/>
    </source>
</evidence>
<evidence type="ECO:0000313" key="2">
    <source>
        <dbReference type="EMBL" id="KAF2884785.1"/>
    </source>
</evidence>
<accession>A0A8K0CIZ8</accession>